<gene>
    <name evidence="2" type="ORF">CYFUS_003729</name>
</gene>
<organism evidence="2 3">
    <name type="scientific">Cystobacter fuscus</name>
    <dbReference type="NCBI Taxonomy" id="43"/>
    <lineage>
        <taxon>Bacteria</taxon>
        <taxon>Pseudomonadati</taxon>
        <taxon>Myxococcota</taxon>
        <taxon>Myxococcia</taxon>
        <taxon>Myxococcales</taxon>
        <taxon>Cystobacterineae</taxon>
        <taxon>Archangiaceae</taxon>
        <taxon>Cystobacter</taxon>
    </lineage>
</organism>
<dbReference type="Proteomes" id="UP000217257">
    <property type="component" value="Chromosome"/>
</dbReference>
<dbReference type="Gene3D" id="3.40.50.1820">
    <property type="entry name" value="alpha/beta hydrolase"/>
    <property type="match status" value="1"/>
</dbReference>
<evidence type="ECO:0000313" key="3">
    <source>
        <dbReference type="Proteomes" id="UP000217257"/>
    </source>
</evidence>
<dbReference type="SUPFAM" id="SSF53474">
    <property type="entry name" value="alpha/beta-Hydrolases"/>
    <property type="match status" value="1"/>
</dbReference>
<dbReference type="AlphaFoldDB" id="A0A250J2V9"/>
<dbReference type="GO" id="GO:0016787">
    <property type="term" value="F:hydrolase activity"/>
    <property type="evidence" value="ECO:0007669"/>
    <property type="project" value="UniProtKB-KW"/>
</dbReference>
<dbReference type="PANTHER" id="PTHR43433:SF5">
    <property type="entry name" value="AB HYDROLASE-1 DOMAIN-CONTAINING PROTEIN"/>
    <property type="match status" value="1"/>
</dbReference>
<reference evidence="2 3" key="1">
    <citation type="submission" date="2017-06" db="EMBL/GenBank/DDBJ databases">
        <title>Sequencing and comparative analysis of myxobacterial genomes.</title>
        <authorList>
            <person name="Rupp O."/>
            <person name="Goesmann A."/>
            <person name="Sogaard-Andersen L."/>
        </authorList>
    </citation>
    <scope>NUCLEOTIDE SEQUENCE [LARGE SCALE GENOMIC DNA]</scope>
    <source>
        <strain evidence="2 3">DSM 52655</strain>
    </source>
</reference>
<proteinExistence type="predicted"/>
<dbReference type="InterPro" id="IPR029058">
    <property type="entry name" value="AB_hydrolase_fold"/>
</dbReference>
<keyword evidence="2" id="KW-0378">Hydrolase</keyword>
<accession>A0A250J2V9</accession>
<feature type="domain" description="AB hydrolase-1" evidence="1">
    <location>
        <begin position="34"/>
        <end position="278"/>
    </location>
</feature>
<dbReference type="RefSeq" id="WP_269770249.1">
    <property type="nucleotide sequence ID" value="NZ_CP022098.1"/>
</dbReference>
<name>A0A250J2V9_9BACT</name>
<dbReference type="EMBL" id="CP022098">
    <property type="protein sequence ID" value="ATB38295.1"/>
    <property type="molecule type" value="Genomic_DNA"/>
</dbReference>
<dbReference type="InterPro" id="IPR000073">
    <property type="entry name" value="AB_hydrolase_1"/>
</dbReference>
<protein>
    <submittedName>
        <fullName evidence="2">Alpha/beta hydrolase</fullName>
    </submittedName>
</protein>
<evidence type="ECO:0000259" key="1">
    <source>
        <dbReference type="Pfam" id="PF00561"/>
    </source>
</evidence>
<evidence type="ECO:0000313" key="2">
    <source>
        <dbReference type="EMBL" id="ATB38295.1"/>
    </source>
</evidence>
<dbReference type="InterPro" id="IPR050471">
    <property type="entry name" value="AB_hydrolase"/>
</dbReference>
<dbReference type="PANTHER" id="PTHR43433">
    <property type="entry name" value="HYDROLASE, ALPHA/BETA FOLD FAMILY PROTEIN"/>
    <property type="match status" value="1"/>
</dbReference>
<dbReference type="KEGG" id="cfus:CYFUS_003729"/>
<dbReference type="Pfam" id="PF00561">
    <property type="entry name" value="Abhydrolase_1"/>
    <property type="match status" value="1"/>
</dbReference>
<sequence length="300" mass="31703">MNTGVLPPERRSSLRLGDGRVLAWSEWGPPEGLPVLFCTGAAMSGSLGFGANHLAELGSRLIAIDRPGLGASDAHPGKTLASWVEDTRQLLLALGSLRDVTAVGFSQGAPFALALAGREFVKAVAIVSGQDDLAWPALAPRLHPDVAAMVRAARGDPQGFEQSFAEMATADGLWQLILGMSGERDRALYLSEPFGAAYQRCLREGFSQGARGYARDLVNALGPWLVEPERISVKVDLWYGGLDTSTVHSPDFGATLAARLPNATLTVDPHAGGSILWTRARDILARLESHVSGSAASAGR</sequence>